<comment type="caution">
    <text evidence="8">The sequence shown here is derived from an EMBL/GenBank/DDBJ whole genome shotgun (WGS) entry which is preliminary data.</text>
</comment>
<gene>
    <name evidence="8" type="ORF">HH303_02230</name>
</gene>
<dbReference type="GO" id="GO:0030313">
    <property type="term" value="C:cell envelope"/>
    <property type="evidence" value="ECO:0007669"/>
    <property type="project" value="UniProtKB-SubCell"/>
</dbReference>
<dbReference type="FunFam" id="2.40.420.20:FF:000001">
    <property type="entry name" value="Efflux RND transporter periplasmic adaptor subunit"/>
    <property type="match status" value="1"/>
</dbReference>
<dbReference type="AlphaFoldDB" id="A0A7Y0DXI6"/>
<dbReference type="NCBIfam" id="TIGR01730">
    <property type="entry name" value="RND_mfp"/>
    <property type="match status" value="1"/>
</dbReference>
<protein>
    <submittedName>
        <fullName evidence="8">Efflux RND transporter periplasmic adaptor subunit</fullName>
    </submittedName>
</protein>
<feature type="region of interest" description="Disordered" evidence="3">
    <location>
        <begin position="369"/>
        <end position="389"/>
    </location>
</feature>
<comment type="subcellular location">
    <subcellularLocation>
        <location evidence="1">Cell envelope</location>
    </subcellularLocation>
</comment>
<feature type="signal peptide" evidence="4">
    <location>
        <begin position="1"/>
        <end position="24"/>
    </location>
</feature>
<dbReference type="GO" id="GO:0046677">
    <property type="term" value="P:response to antibiotic"/>
    <property type="evidence" value="ECO:0007669"/>
    <property type="project" value="TreeGrafter"/>
</dbReference>
<dbReference type="PANTHER" id="PTHR30158:SF3">
    <property type="entry name" value="MULTIDRUG EFFLUX PUMP SUBUNIT ACRA-RELATED"/>
    <property type="match status" value="1"/>
</dbReference>
<dbReference type="RefSeq" id="WP_169623569.1">
    <property type="nucleotide sequence ID" value="NZ_JABBNT010000001.1"/>
</dbReference>
<dbReference type="Pfam" id="PF25917">
    <property type="entry name" value="BSH_RND"/>
    <property type="match status" value="1"/>
</dbReference>
<evidence type="ECO:0000259" key="7">
    <source>
        <dbReference type="Pfam" id="PF25967"/>
    </source>
</evidence>
<feature type="domain" description="Multidrug resistance protein MdtA-like C-terminal permuted SH3" evidence="7">
    <location>
        <begin position="305"/>
        <end position="367"/>
    </location>
</feature>
<keyword evidence="4" id="KW-0732">Signal</keyword>
<organism evidence="8 9">
    <name type="scientific">Pacificispira spongiicola</name>
    <dbReference type="NCBI Taxonomy" id="2729598"/>
    <lineage>
        <taxon>Bacteria</taxon>
        <taxon>Pseudomonadati</taxon>
        <taxon>Pseudomonadota</taxon>
        <taxon>Alphaproteobacteria</taxon>
        <taxon>Rhodospirillales</taxon>
        <taxon>Rhodospirillaceae</taxon>
        <taxon>Pacificispira</taxon>
    </lineage>
</organism>
<dbReference type="Proteomes" id="UP000539372">
    <property type="component" value="Unassembled WGS sequence"/>
</dbReference>
<dbReference type="PANTHER" id="PTHR30158">
    <property type="entry name" value="ACRA/E-RELATED COMPONENT OF DRUG EFFLUX TRANSPORTER"/>
    <property type="match status" value="1"/>
</dbReference>
<dbReference type="Gene3D" id="1.10.287.470">
    <property type="entry name" value="Helix hairpin bin"/>
    <property type="match status" value="1"/>
</dbReference>
<keyword evidence="9" id="KW-1185">Reference proteome</keyword>
<evidence type="ECO:0000256" key="4">
    <source>
        <dbReference type="SAM" id="SignalP"/>
    </source>
</evidence>
<dbReference type="InterPro" id="IPR058625">
    <property type="entry name" value="MdtA-like_BSH"/>
</dbReference>
<dbReference type="EMBL" id="JABBNT010000001">
    <property type="protein sequence ID" value="NMM43278.1"/>
    <property type="molecule type" value="Genomic_DNA"/>
</dbReference>
<evidence type="ECO:0000259" key="6">
    <source>
        <dbReference type="Pfam" id="PF25944"/>
    </source>
</evidence>
<feature type="domain" description="Multidrug resistance protein MdtA-like barrel-sandwich hybrid" evidence="5">
    <location>
        <begin position="68"/>
        <end position="209"/>
    </location>
</feature>
<reference evidence="8 9" key="1">
    <citation type="submission" date="2020-04" db="EMBL/GenBank/DDBJ databases">
        <title>Rhodospirillaceae bacterium KN72 isolated from deep sea.</title>
        <authorList>
            <person name="Zhang D.-C."/>
        </authorList>
    </citation>
    <scope>NUCLEOTIDE SEQUENCE [LARGE SCALE GENOMIC DNA]</scope>
    <source>
        <strain evidence="8 9">KN72</strain>
    </source>
</reference>
<feature type="chain" id="PRO_5031201345" evidence="4">
    <location>
        <begin position="25"/>
        <end position="389"/>
    </location>
</feature>
<dbReference type="InterPro" id="IPR058627">
    <property type="entry name" value="MdtA-like_C"/>
</dbReference>
<dbReference type="Gene3D" id="2.40.30.170">
    <property type="match status" value="1"/>
</dbReference>
<dbReference type="GO" id="GO:0005886">
    <property type="term" value="C:plasma membrane"/>
    <property type="evidence" value="ECO:0007669"/>
    <property type="project" value="TreeGrafter"/>
</dbReference>
<dbReference type="InterPro" id="IPR058626">
    <property type="entry name" value="MdtA-like_b-barrel"/>
</dbReference>
<accession>A0A7Y0DXI6</accession>
<evidence type="ECO:0000313" key="8">
    <source>
        <dbReference type="EMBL" id="NMM43278.1"/>
    </source>
</evidence>
<dbReference type="Gene3D" id="2.40.420.20">
    <property type="match status" value="1"/>
</dbReference>
<dbReference type="InterPro" id="IPR006143">
    <property type="entry name" value="RND_pump_MFP"/>
</dbReference>
<dbReference type="Pfam" id="PF25944">
    <property type="entry name" value="Beta-barrel_RND"/>
    <property type="match status" value="1"/>
</dbReference>
<evidence type="ECO:0000256" key="2">
    <source>
        <dbReference type="ARBA" id="ARBA00009477"/>
    </source>
</evidence>
<sequence length="389" mass="41034">MIDLLQTRRVATALFLIAPLFAPAAASDALAQAAGGEPPPQAVTVMTLKAQEVTLTARLPGRVVASGVAEVRPQVNGVIQERLFDEGAAVDVGDPLYKIDAATYEARVAAAQAQVAEAAARYTASRKDAERAADLVQRKVGTQQALDAAISQRDVDAATLQVARAELNTAEIDLARTTIRAQLRGVVGRSLTTQGALVTSGQADPLAIIRALDPVYVDVTQSAAEILAWRRGDTLDKIQGADTSVSLLLADGGAYPQRGEVTAAEPYVNETTGVVTLRMTFDNPNQTLLPGMYVQVDMPQGVVQNAILAPQQGVMRDRRGNPIAYVVNADNVVEERSLTVLQARGNTWIVSEGLQDGDRIVIEGFQKTGPGATVTPEEGLPVGAAPETN</sequence>
<dbReference type="Gene3D" id="2.40.50.100">
    <property type="match status" value="1"/>
</dbReference>
<comment type="similarity">
    <text evidence="2">Belongs to the membrane fusion protein (MFP) (TC 8.A.1) family.</text>
</comment>
<evidence type="ECO:0000259" key="5">
    <source>
        <dbReference type="Pfam" id="PF25917"/>
    </source>
</evidence>
<dbReference type="Pfam" id="PF25967">
    <property type="entry name" value="RND-MFP_C"/>
    <property type="match status" value="1"/>
</dbReference>
<dbReference type="GO" id="GO:0022857">
    <property type="term" value="F:transmembrane transporter activity"/>
    <property type="evidence" value="ECO:0007669"/>
    <property type="project" value="InterPro"/>
</dbReference>
<evidence type="ECO:0000256" key="1">
    <source>
        <dbReference type="ARBA" id="ARBA00004196"/>
    </source>
</evidence>
<name>A0A7Y0DXI6_9PROT</name>
<feature type="domain" description="Multidrug resistance protein MdtA-like beta-barrel" evidence="6">
    <location>
        <begin position="214"/>
        <end position="300"/>
    </location>
</feature>
<dbReference type="SUPFAM" id="SSF111369">
    <property type="entry name" value="HlyD-like secretion proteins"/>
    <property type="match status" value="1"/>
</dbReference>
<evidence type="ECO:0000256" key="3">
    <source>
        <dbReference type="SAM" id="MobiDB-lite"/>
    </source>
</evidence>
<proteinExistence type="inferred from homology"/>
<evidence type="ECO:0000313" key="9">
    <source>
        <dbReference type="Proteomes" id="UP000539372"/>
    </source>
</evidence>